<dbReference type="InterPro" id="IPR011009">
    <property type="entry name" value="Kinase-like_dom_sf"/>
</dbReference>
<evidence type="ECO:0000313" key="9">
    <source>
        <dbReference type="Proteomes" id="UP001055712"/>
    </source>
</evidence>
<dbReference type="PANTHER" id="PTHR24347">
    <property type="entry name" value="SERINE/THREONINE-PROTEIN KINASE"/>
    <property type="match status" value="1"/>
</dbReference>
<dbReference type="PROSITE" id="PS50011">
    <property type="entry name" value="PROTEIN_KINASE_DOM"/>
    <property type="match status" value="1"/>
</dbReference>
<accession>A0A9D4TFU2</accession>
<evidence type="ECO:0000256" key="2">
    <source>
        <dbReference type="ARBA" id="ARBA00022741"/>
    </source>
</evidence>
<keyword evidence="3" id="KW-0418">Kinase</keyword>
<dbReference type="OrthoDB" id="40902at2759"/>
<keyword evidence="2 5" id="KW-0547">Nucleotide-binding</keyword>
<evidence type="ECO:0000259" key="7">
    <source>
        <dbReference type="PROSITE" id="PS50011"/>
    </source>
</evidence>
<name>A0A9D4TFU2_CHLVU</name>
<evidence type="ECO:0000256" key="1">
    <source>
        <dbReference type="ARBA" id="ARBA00022679"/>
    </source>
</evidence>
<dbReference type="FunFam" id="1.10.510.10:FF:000571">
    <property type="entry name" value="Maternal embryonic leucine zipper kinase"/>
    <property type="match status" value="1"/>
</dbReference>
<reference evidence="8" key="2">
    <citation type="submission" date="2020-11" db="EMBL/GenBank/DDBJ databases">
        <authorList>
            <person name="Cecchin M."/>
            <person name="Marcolungo L."/>
            <person name="Rossato M."/>
            <person name="Girolomoni L."/>
            <person name="Cosentino E."/>
            <person name="Cuine S."/>
            <person name="Li-Beisson Y."/>
            <person name="Delledonne M."/>
            <person name="Ballottari M."/>
        </authorList>
    </citation>
    <scope>NUCLEOTIDE SEQUENCE</scope>
    <source>
        <strain evidence="8">211/11P</strain>
        <tissue evidence="8">Whole cell</tissue>
    </source>
</reference>
<dbReference type="AlphaFoldDB" id="A0A9D4TFU2"/>
<comment type="similarity">
    <text evidence="6">Belongs to the protein kinase superfamily.</text>
</comment>
<dbReference type="GO" id="GO:0004674">
    <property type="term" value="F:protein serine/threonine kinase activity"/>
    <property type="evidence" value="ECO:0007669"/>
    <property type="project" value="UniProtKB-KW"/>
</dbReference>
<dbReference type="SMART" id="SM00220">
    <property type="entry name" value="S_TKc"/>
    <property type="match status" value="1"/>
</dbReference>
<dbReference type="InterPro" id="IPR008271">
    <property type="entry name" value="Ser/Thr_kinase_AS"/>
</dbReference>
<reference evidence="8" key="1">
    <citation type="journal article" date="2019" name="Plant J.">
        <title>Chlorella vulgaris genome assembly and annotation reveals the molecular basis for metabolic acclimation to high light conditions.</title>
        <authorList>
            <person name="Cecchin M."/>
            <person name="Marcolungo L."/>
            <person name="Rossato M."/>
            <person name="Girolomoni L."/>
            <person name="Cosentino E."/>
            <person name="Cuine S."/>
            <person name="Li-Beisson Y."/>
            <person name="Delledonne M."/>
            <person name="Ballottari M."/>
        </authorList>
    </citation>
    <scope>NUCLEOTIDE SEQUENCE</scope>
    <source>
        <strain evidence="8">211/11P</strain>
    </source>
</reference>
<evidence type="ECO:0000256" key="6">
    <source>
        <dbReference type="RuleBase" id="RU000304"/>
    </source>
</evidence>
<dbReference type="PROSITE" id="PS00107">
    <property type="entry name" value="PROTEIN_KINASE_ATP"/>
    <property type="match status" value="1"/>
</dbReference>
<gene>
    <name evidence="8" type="ORF">D9Q98_010007</name>
</gene>
<evidence type="ECO:0000256" key="5">
    <source>
        <dbReference type="PROSITE-ProRule" id="PRU10141"/>
    </source>
</evidence>
<dbReference type="EMBL" id="SIDB01000013">
    <property type="protein sequence ID" value="KAI3424455.1"/>
    <property type="molecule type" value="Genomic_DNA"/>
</dbReference>
<protein>
    <recommendedName>
        <fullName evidence="7">Protein kinase domain-containing protein</fullName>
    </recommendedName>
</protein>
<dbReference type="InterPro" id="IPR000719">
    <property type="entry name" value="Prot_kinase_dom"/>
</dbReference>
<evidence type="ECO:0000256" key="3">
    <source>
        <dbReference type="ARBA" id="ARBA00022777"/>
    </source>
</evidence>
<comment type="caution">
    <text evidence="8">The sequence shown here is derived from an EMBL/GenBank/DDBJ whole genome shotgun (WGS) entry which is preliminary data.</text>
</comment>
<dbReference type="InterPro" id="IPR017441">
    <property type="entry name" value="Protein_kinase_ATP_BS"/>
</dbReference>
<keyword evidence="1" id="KW-0808">Transferase</keyword>
<keyword evidence="4 5" id="KW-0067">ATP-binding</keyword>
<sequence>MGCCSSSAVVEPAAEQDAYPDHGKKLRTDARVQQVYHLEGVLGTGGFSVVRLATERATGQQYACKIMSLPRRGHHDERREDVLREIDVLLDLDHPNIVGLREYFVHNDKVYLIMELLRGGELLDAVNTRGQYGEADARTIFRQLIEGVQYLHSRGVVHRDLKLDNLLLVNKGDITTVKIADFGVARKLHPAQGLSQMRTMVGTPQYMAPEIICSSKRQITTSHSSVYGPACDLWSCGVILFMLLGGYPPFWDDSHPMLLRKIAVGAFRYSDPVWKSVSWQAKDLISRLLVVDPAKRLTVEQVLAHPWMALQVEMGQGKAAFTGVISRLRRYKSGRRTHACEAPSHRDGDATVEAAELPVPIELPPSAAS</sequence>
<dbReference type="SUPFAM" id="SSF56112">
    <property type="entry name" value="Protein kinase-like (PK-like)"/>
    <property type="match status" value="1"/>
</dbReference>
<dbReference type="GO" id="GO:0005524">
    <property type="term" value="F:ATP binding"/>
    <property type="evidence" value="ECO:0007669"/>
    <property type="project" value="UniProtKB-UniRule"/>
</dbReference>
<dbReference type="Gene3D" id="1.10.510.10">
    <property type="entry name" value="Transferase(Phosphotransferase) domain 1"/>
    <property type="match status" value="1"/>
</dbReference>
<proteinExistence type="inferred from homology"/>
<evidence type="ECO:0000256" key="4">
    <source>
        <dbReference type="ARBA" id="ARBA00022840"/>
    </source>
</evidence>
<feature type="binding site" evidence="5">
    <location>
        <position position="65"/>
    </location>
    <ligand>
        <name>ATP</name>
        <dbReference type="ChEBI" id="CHEBI:30616"/>
    </ligand>
</feature>
<dbReference type="PROSITE" id="PS00108">
    <property type="entry name" value="PROTEIN_KINASE_ST"/>
    <property type="match status" value="1"/>
</dbReference>
<keyword evidence="6" id="KW-0723">Serine/threonine-protein kinase</keyword>
<feature type="domain" description="Protein kinase" evidence="7">
    <location>
        <begin position="36"/>
        <end position="308"/>
    </location>
</feature>
<organism evidence="8 9">
    <name type="scientific">Chlorella vulgaris</name>
    <name type="common">Green alga</name>
    <dbReference type="NCBI Taxonomy" id="3077"/>
    <lineage>
        <taxon>Eukaryota</taxon>
        <taxon>Viridiplantae</taxon>
        <taxon>Chlorophyta</taxon>
        <taxon>core chlorophytes</taxon>
        <taxon>Trebouxiophyceae</taxon>
        <taxon>Chlorellales</taxon>
        <taxon>Chlorellaceae</taxon>
        <taxon>Chlorella clade</taxon>
        <taxon>Chlorella</taxon>
    </lineage>
</organism>
<dbReference type="CDD" id="cd05117">
    <property type="entry name" value="STKc_CAMK"/>
    <property type="match status" value="1"/>
</dbReference>
<dbReference type="Proteomes" id="UP001055712">
    <property type="component" value="Unassembled WGS sequence"/>
</dbReference>
<keyword evidence="9" id="KW-1185">Reference proteome</keyword>
<evidence type="ECO:0000313" key="8">
    <source>
        <dbReference type="EMBL" id="KAI3424455.1"/>
    </source>
</evidence>
<dbReference type="Pfam" id="PF00069">
    <property type="entry name" value="Pkinase"/>
    <property type="match status" value="1"/>
</dbReference>